<proteinExistence type="inferred from homology"/>
<dbReference type="InterPro" id="IPR050950">
    <property type="entry name" value="HTH-type_LysR_regulators"/>
</dbReference>
<dbReference type="SUPFAM" id="SSF46785">
    <property type="entry name" value="Winged helix' DNA-binding domain"/>
    <property type="match status" value="1"/>
</dbReference>
<dbReference type="InterPro" id="IPR005119">
    <property type="entry name" value="LysR_subst-bd"/>
</dbReference>
<name>A0ABT8DAS7_9RHOB</name>
<dbReference type="EMBL" id="JAUFRC010000002">
    <property type="protein sequence ID" value="MDN3713595.1"/>
    <property type="molecule type" value="Genomic_DNA"/>
</dbReference>
<accession>A0ABT8DAS7</accession>
<evidence type="ECO:0000256" key="4">
    <source>
        <dbReference type="ARBA" id="ARBA00023163"/>
    </source>
</evidence>
<evidence type="ECO:0000256" key="3">
    <source>
        <dbReference type="ARBA" id="ARBA00023125"/>
    </source>
</evidence>
<dbReference type="Gene3D" id="1.10.10.10">
    <property type="entry name" value="Winged helix-like DNA-binding domain superfamily/Winged helix DNA-binding domain"/>
    <property type="match status" value="1"/>
</dbReference>
<dbReference type="PROSITE" id="PS50931">
    <property type="entry name" value="HTH_LYSR"/>
    <property type="match status" value="1"/>
</dbReference>
<comment type="caution">
    <text evidence="6">The sequence shown here is derived from an EMBL/GenBank/DDBJ whole genome shotgun (WGS) entry which is preliminary data.</text>
</comment>
<keyword evidence="7" id="KW-1185">Reference proteome</keyword>
<dbReference type="PANTHER" id="PTHR30419">
    <property type="entry name" value="HTH-TYPE TRANSCRIPTIONAL REGULATOR YBHD"/>
    <property type="match status" value="1"/>
</dbReference>
<evidence type="ECO:0000313" key="6">
    <source>
        <dbReference type="EMBL" id="MDN3713595.1"/>
    </source>
</evidence>
<protein>
    <submittedName>
        <fullName evidence="6">LysR family transcriptional regulator</fullName>
    </submittedName>
</protein>
<keyword evidence="4" id="KW-0804">Transcription</keyword>
<dbReference type="Proteomes" id="UP001243846">
    <property type="component" value="Unassembled WGS sequence"/>
</dbReference>
<keyword evidence="2" id="KW-0805">Transcription regulation</keyword>
<dbReference type="SUPFAM" id="SSF53850">
    <property type="entry name" value="Periplasmic binding protein-like II"/>
    <property type="match status" value="1"/>
</dbReference>
<dbReference type="InterPro" id="IPR036390">
    <property type="entry name" value="WH_DNA-bd_sf"/>
</dbReference>
<organism evidence="6 7">
    <name type="scientific">Paracoccus cavernae</name>
    <dbReference type="NCBI Taxonomy" id="1571207"/>
    <lineage>
        <taxon>Bacteria</taxon>
        <taxon>Pseudomonadati</taxon>
        <taxon>Pseudomonadota</taxon>
        <taxon>Alphaproteobacteria</taxon>
        <taxon>Rhodobacterales</taxon>
        <taxon>Paracoccaceae</taxon>
        <taxon>Paracoccus</taxon>
    </lineage>
</organism>
<keyword evidence="3" id="KW-0238">DNA-binding</keyword>
<dbReference type="Pfam" id="PF00126">
    <property type="entry name" value="HTH_1"/>
    <property type="match status" value="1"/>
</dbReference>
<dbReference type="RefSeq" id="WP_377688232.1">
    <property type="nucleotide sequence ID" value="NZ_JBHMDZ010000048.1"/>
</dbReference>
<dbReference type="Pfam" id="PF03466">
    <property type="entry name" value="LysR_substrate"/>
    <property type="match status" value="1"/>
</dbReference>
<evidence type="ECO:0000313" key="7">
    <source>
        <dbReference type="Proteomes" id="UP001243846"/>
    </source>
</evidence>
<comment type="similarity">
    <text evidence="1">Belongs to the LysR transcriptional regulatory family.</text>
</comment>
<evidence type="ECO:0000256" key="1">
    <source>
        <dbReference type="ARBA" id="ARBA00009437"/>
    </source>
</evidence>
<dbReference type="PANTHER" id="PTHR30419:SF8">
    <property type="entry name" value="NITROGEN ASSIMILATION TRANSCRIPTIONAL ACTIVATOR-RELATED"/>
    <property type="match status" value="1"/>
</dbReference>
<dbReference type="Gene3D" id="3.40.190.10">
    <property type="entry name" value="Periplasmic binding protein-like II"/>
    <property type="match status" value="2"/>
</dbReference>
<evidence type="ECO:0000259" key="5">
    <source>
        <dbReference type="PROSITE" id="PS50931"/>
    </source>
</evidence>
<dbReference type="InterPro" id="IPR000847">
    <property type="entry name" value="LysR_HTH_N"/>
</dbReference>
<dbReference type="InterPro" id="IPR036388">
    <property type="entry name" value="WH-like_DNA-bd_sf"/>
</dbReference>
<evidence type="ECO:0000256" key="2">
    <source>
        <dbReference type="ARBA" id="ARBA00023015"/>
    </source>
</evidence>
<sequence length="303" mass="32965">MSIRMLKTLIAIADHKTFSAAADAVFVTHAAVSQQMRSLEESWQVKIFDRTTRTPEFTPVGRALVSQAREVVRAYDNIVPAVLGDGGLRGEFPLGAVATTLTAIVPFSAALLKNSCPELHLRLYPGLTNQLIPQVERGTLEAALISRPPALAPSLVWRSIAQEKLVLVTSHKVQSDDAVEILRSYPFIRFSRDAVVGTLIEKCLSDNGIAVTDTMELANLEAIYGMVIADLGISIVPDPCIKLANEPPLRRISLRGLNAPVRELGLIYRKDTTKLRVIEEVATSIDKALAIGTFSSDSIRLAT</sequence>
<feature type="domain" description="HTH lysR-type" evidence="5">
    <location>
        <begin position="1"/>
        <end position="58"/>
    </location>
</feature>
<gene>
    <name evidence="6" type="ORF">QWZ10_20955</name>
</gene>
<reference evidence="7" key="1">
    <citation type="journal article" date="2019" name="Int. J. Syst. Evol. Microbiol.">
        <title>The Global Catalogue of Microorganisms (GCM) 10K type strain sequencing project: providing services to taxonomists for standard genome sequencing and annotation.</title>
        <authorList>
            <consortium name="The Broad Institute Genomics Platform"/>
            <consortium name="The Broad Institute Genome Sequencing Center for Infectious Disease"/>
            <person name="Wu L."/>
            <person name="Ma J."/>
        </authorList>
    </citation>
    <scope>NUCLEOTIDE SEQUENCE [LARGE SCALE GENOMIC DNA]</scope>
    <source>
        <strain evidence="7">CECT 8482</strain>
    </source>
</reference>